<protein>
    <submittedName>
        <fullName evidence="3">DUF624 domain-containing protein</fullName>
    </submittedName>
</protein>
<feature type="transmembrane region" description="Helical" evidence="2">
    <location>
        <begin position="121"/>
        <end position="148"/>
    </location>
</feature>
<dbReference type="InterPro" id="IPR006938">
    <property type="entry name" value="DUF624"/>
</dbReference>
<feature type="region of interest" description="Disordered" evidence="1">
    <location>
        <begin position="1"/>
        <end position="21"/>
    </location>
</feature>
<gene>
    <name evidence="3" type="ORF">H9841_12140</name>
</gene>
<reference evidence="3" key="2">
    <citation type="submission" date="2021-04" db="EMBL/GenBank/DDBJ databases">
        <authorList>
            <person name="Gilroy R."/>
        </authorList>
    </citation>
    <scope>NUCLEOTIDE SEQUENCE</scope>
    <source>
        <strain evidence="3">ChiBcec16_6824</strain>
    </source>
</reference>
<organism evidence="3 4">
    <name type="scientific">Candidatus Flavonifractor merdigallinarum</name>
    <dbReference type="NCBI Taxonomy" id="2838589"/>
    <lineage>
        <taxon>Bacteria</taxon>
        <taxon>Bacillati</taxon>
        <taxon>Bacillota</taxon>
        <taxon>Clostridia</taxon>
        <taxon>Eubacteriales</taxon>
        <taxon>Oscillospiraceae</taxon>
        <taxon>Flavonifractor</taxon>
    </lineage>
</organism>
<sequence>MLFQKDYNTPGPGIRPDEPEKTGPARLLQILQLEAGAIFLLNLLFLVSCIPVVTIPPAIFAMNQVIRKMMLDQPVLCLYDYRAAFRTNWKRSYGAFLLTAVPMAASGFGAWFYLMQASRNLMMLVPFLVCSTILLVTLLTSGCLYGAMSTGMKWTSALRLALTLGLGMPLRPILAAVTGYGLLLFGILELPISLIYMLVLGFSVPCLLSNFFLRTLLRDYCPAAEEPAQEEDSHTIS</sequence>
<evidence type="ECO:0000313" key="3">
    <source>
        <dbReference type="EMBL" id="HIY22636.1"/>
    </source>
</evidence>
<proteinExistence type="predicted"/>
<feature type="transmembrane region" description="Helical" evidence="2">
    <location>
        <begin position="160"/>
        <end position="188"/>
    </location>
</feature>
<dbReference type="Proteomes" id="UP000823868">
    <property type="component" value="Unassembled WGS sequence"/>
</dbReference>
<dbReference type="EMBL" id="DXDX01000218">
    <property type="protein sequence ID" value="HIY22636.1"/>
    <property type="molecule type" value="Genomic_DNA"/>
</dbReference>
<feature type="transmembrane region" description="Helical" evidence="2">
    <location>
        <begin position="194"/>
        <end position="213"/>
    </location>
</feature>
<keyword evidence="2" id="KW-0812">Transmembrane</keyword>
<keyword evidence="2" id="KW-1133">Transmembrane helix</keyword>
<keyword evidence="2" id="KW-0472">Membrane</keyword>
<accession>A0A9D2BYW5</accession>
<evidence type="ECO:0000313" key="4">
    <source>
        <dbReference type="Proteomes" id="UP000823868"/>
    </source>
</evidence>
<dbReference type="Pfam" id="PF04854">
    <property type="entry name" value="DUF624"/>
    <property type="match status" value="1"/>
</dbReference>
<name>A0A9D2BYW5_9FIRM</name>
<evidence type="ECO:0000256" key="2">
    <source>
        <dbReference type="SAM" id="Phobius"/>
    </source>
</evidence>
<dbReference type="AlphaFoldDB" id="A0A9D2BYW5"/>
<feature type="transmembrane region" description="Helical" evidence="2">
    <location>
        <begin position="37"/>
        <end position="60"/>
    </location>
</feature>
<comment type="caution">
    <text evidence="3">The sequence shown here is derived from an EMBL/GenBank/DDBJ whole genome shotgun (WGS) entry which is preliminary data.</text>
</comment>
<evidence type="ECO:0000256" key="1">
    <source>
        <dbReference type="SAM" id="MobiDB-lite"/>
    </source>
</evidence>
<reference evidence="3" key="1">
    <citation type="journal article" date="2021" name="PeerJ">
        <title>Extensive microbial diversity within the chicken gut microbiome revealed by metagenomics and culture.</title>
        <authorList>
            <person name="Gilroy R."/>
            <person name="Ravi A."/>
            <person name="Getino M."/>
            <person name="Pursley I."/>
            <person name="Horton D.L."/>
            <person name="Alikhan N.F."/>
            <person name="Baker D."/>
            <person name="Gharbi K."/>
            <person name="Hall N."/>
            <person name="Watson M."/>
            <person name="Adriaenssens E.M."/>
            <person name="Foster-Nyarko E."/>
            <person name="Jarju S."/>
            <person name="Secka A."/>
            <person name="Antonio M."/>
            <person name="Oren A."/>
            <person name="Chaudhuri R.R."/>
            <person name="La Ragione R."/>
            <person name="Hildebrand F."/>
            <person name="Pallen M.J."/>
        </authorList>
    </citation>
    <scope>NUCLEOTIDE SEQUENCE</scope>
    <source>
        <strain evidence="3">ChiBcec16_6824</strain>
    </source>
</reference>
<feature type="transmembrane region" description="Helical" evidence="2">
    <location>
        <begin position="95"/>
        <end position="115"/>
    </location>
</feature>